<feature type="transmembrane region" description="Helical" evidence="10">
    <location>
        <begin position="139"/>
        <end position="162"/>
    </location>
</feature>
<evidence type="ECO:0000256" key="9">
    <source>
        <dbReference type="RuleBase" id="RU003945"/>
    </source>
</evidence>
<keyword evidence="2" id="KW-0813">Transport</keyword>
<comment type="subcellular location">
    <subcellularLocation>
        <location evidence="1">Cell membrane</location>
        <topology evidence="1">Multi-pass membrane protein</topology>
    </subcellularLocation>
    <subcellularLocation>
        <location evidence="9">Membrane</location>
        <topology evidence="9">Multi-pass membrane protein</topology>
    </subcellularLocation>
</comment>
<accession>A0A1M6MN10</accession>
<dbReference type="EMBL" id="FRAD01000008">
    <property type="protein sequence ID" value="SHJ84875.1"/>
    <property type="molecule type" value="Genomic_DNA"/>
</dbReference>
<evidence type="ECO:0000259" key="11">
    <source>
        <dbReference type="Pfam" id="PF02096"/>
    </source>
</evidence>
<evidence type="ECO:0000256" key="3">
    <source>
        <dbReference type="ARBA" id="ARBA00022475"/>
    </source>
</evidence>
<dbReference type="InterPro" id="IPR001708">
    <property type="entry name" value="YidC/ALB3/OXA1/COX18"/>
</dbReference>
<dbReference type="CDD" id="cd20070">
    <property type="entry name" value="5TM_YidC_Alb3"/>
    <property type="match status" value="1"/>
</dbReference>
<keyword evidence="13" id="KW-1185">Reference proteome</keyword>
<dbReference type="InterPro" id="IPR047196">
    <property type="entry name" value="YidC_ALB_C"/>
</dbReference>
<keyword evidence="7 10" id="KW-0472">Membrane</keyword>
<evidence type="ECO:0000256" key="2">
    <source>
        <dbReference type="ARBA" id="ARBA00022448"/>
    </source>
</evidence>
<feature type="transmembrane region" description="Helical" evidence="10">
    <location>
        <begin position="174"/>
        <end position="190"/>
    </location>
</feature>
<feature type="domain" description="Membrane insertase YidC/Oxa/ALB C-terminal" evidence="11">
    <location>
        <begin position="30"/>
        <end position="212"/>
    </location>
</feature>
<gene>
    <name evidence="12" type="ORF">SAMN02745248_01079</name>
</gene>
<evidence type="ECO:0000256" key="6">
    <source>
        <dbReference type="ARBA" id="ARBA00022989"/>
    </source>
</evidence>
<reference evidence="12 13" key="1">
    <citation type="submission" date="2016-11" db="EMBL/GenBank/DDBJ databases">
        <authorList>
            <person name="Jaros S."/>
            <person name="Januszkiewicz K."/>
            <person name="Wedrychowicz H."/>
        </authorList>
    </citation>
    <scope>NUCLEOTIDE SEQUENCE [LARGE SCALE GENOMIC DNA]</scope>
    <source>
        <strain evidence="12 13">DSM 3090</strain>
    </source>
</reference>
<dbReference type="PRINTS" id="PR00701">
    <property type="entry name" value="60KDINNERMP"/>
</dbReference>
<dbReference type="GO" id="GO:0051205">
    <property type="term" value="P:protein insertion into membrane"/>
    <property type="evidence" value="ECO:0007669"/>
    <property type="project" value="TreeGrafter"/>
</dbReference>
<dbReference type="NCBIfam" id="TIGR03592">
    <property type="entry name" value="yidC_oxa1_cterm"/>
    <property type="match status" value="1"/>
</dbReference>
<evidence type="ECO:0000313" key="13">
    <source>
        <dbReference type="Proteomes" id="UP000183952"/>
    </source>
</evidence>
<keyword evidence="4 9" id="KW-0812">Transmembrane</keyword>
<dbReference type="GO" id="GO:0032977">
    <property type="term" value="F:membrane insertase activity"/>
    <property type="evidence" value="ECO:0007669"/>
    <property type="project" value="InterPro"/>
</dbReference>
<evidence type="ECO:0000256" key="7">
    <source>
        <dbReference type="ARBA" id="ARBA00023136"/>
    </source>
</evidence>
<keyword evidence="8" id="KW-0143">Chaperone</keyword>
<dbReference type="AlphaFoldDB" id="A0A1M6MN10"/>
<dbReference type="Pfam" id="PF02096">
    <property type="entry name" value="60KD_IMP"/>
    <property type="match status" value="1"/>
</dbReference>
<dbReference type="GO" id="GO:0005886">
    <property type="term" value="C:plasma membrane"/>
    <property type="evidence" value="ECO:0007669"/>
    <property type="project" value="UniProtKB-SubCell"/>
</dbReference>
<dbReference type="STRING" id="1121331.SAMN02745248_01079"/>
<dbReference type="RefSeq" id="WP_242942334.1">
    <property type="nucleotide sequence ID" value="NZ_FRAD01000008.1"/>
</dbReference>
<keyword evidence="5" id="KW-0653">Protein transport</keyword>
<dbReference type="PANTHER" id="PTHR12428:SF65">
    <property type="entry name" value="CYTOCHROME C OXIDASE ASSEMBLY PROTEIN COX18, MITOCHONDRIAL"/>
    <property type="match status" value="1"/>
</dbReference>
<evidence type="ECO:0000256" key="8">
    <source>
        <dbReference type="ARBA" id="ARBA00023186"/>
    </source>
</evidence>
<dbReference type="Proteomes" id="UP000183952">
    <property type="component" value="Unassembled WGS sequence"/>
</dbReference>
<dbReference type="GO" id="GO:0015031">
    <property type="term" value="P:protein transport"/>
    <property type="evidence" value="ECO:0007669"/>
    <property type="project" value="UniProtKB-KW"/>
</dbReference>
<feature type="transmembrane region" description="Helical" evidence="10">
    <location>
        <begin position="28"/>
        <end position="48"/>
    </location>
</feature>
<keyword evidence="3" id="KW-1003">Cell membrane</keyword>
<evidence type="ECO:0000256" key="5">
    <source>
        <dbReference type="ARBA" id="ARBA00022927"/>
    </source>
</evidence>
<feature type="transmembrane region" description="Helical" evidence="10">
    <location>
        <begin position="196"/>
        <end position="216"/>
    </location>
</feature>
<name>A0A1M6MN10_9CLOT</name>
<keyword evidence="6 10" id="KW-1133">Transmembrane helix</keyword>
<sequence length="223" mass="25339">MNFLVKPMEAVLEFLHSYMAMVFSNPGVAYGLTIILLTFIVRLIIFPLNYKSTKSMMKTAEIGPKMKAIQEKYKSNPQKQNEEVMKLYKEEGVNPMAGCLPLLIQMPILFGLFGAFNELKGIQGVSFLWLQDLASPDKLYILPMLSGITSYFIGKITPTVVMSTDSAQQNQQKTMNIVMTVMMVVMTIPIKSALALYWVTSNVIQLIQNLFMIWIFKKQKKND</sequence>
<evidence type="ECO:0000313" key="12">
    <source>
        <dbReference type="EMBL" id="SHJ84875.1"/>
    </source>
</evidence>
<evidence type="ECO:0000256" key="4">
    <source>
        <dbReference type="ARBA" id="ARBA00022692"/>
    </source>
</evidence>
<feature type="transmembrane region" description="Helical" evidence="10">
    <location>
        <begin position="95"/>
        <end position="116"/>
    </location>
</feature>
<evidence type="ECO:0000256" key="1">
    <source>
        <dbReference type="ARBA" id="ARBA00004651"/>
    </source>
</evidence>
<dbReference type="PANTHER" id="PTHR12428">
    <property type="entry name" value="OXA1"/>
    <property type="match status" value="1"/>
</dbReference>
<protein>
    <submittedName>
        <fullName evidence="12">YidC/Oxa1 family membrane protein insertase</fullName>
    </submittedName>
</protein>
<organism evidence="12 13">
    <name type="scientific">Hathewaya proteolytica DSM 3090</name>
    <dbReference type="NCBI Taxonomy" id="1121331"/>
    <lineage>
        <taxon>Bacteria</taxon>
        <taxon>Bacillati</taxon>
        <taxon>Bacillota</taxon>
        <taxon>Clostridia</taxon>
        <taxon>Eubacteriales</taxon>
        <taxon>Clostridiaceae</taxon>
        <taxon>Hathewaya</taxon>
    </lineage>
</organism>
<evidence type="ECO:0000256" key="10">
    <source>
        <dbReference type="SAM" id="Phobius"/>
    </source>
</evidence>
<dbReference type="InterPro" id="IPR028055">
    <property type="entry name" value="YidC/Oxa/ALB_C"/>
</dbReference>
<proteinExistence type="inferred from homology"/>
<comment type="similarity">
    <text evidence="9">Belongs to the OXA1/ALB3/YidC family.</text>
</comment>